<keyword evidence="3" id="KW-1185">Reference proteome</keyword>
<evidence type="ECO:0000256" key="1">
    <source>
        <dbReference type="SAM" id="SignalP"/>
    </source>
</evidence>
<reference evidence="2 3" key="1">
    <citation type="submission" date="2018-03" db="EMBL/GenBank/DDBJ databases">
        <title>Draft genome sequence of Rohu Carp (Labeo rohita).</title>
        <authorList>
            <person name="Das P."/>
            <person name="Kushwaha B."/>
            <person name="Joshi C.G."/>
            <person name="Kumar D."/>
            <person name="Nagpure N.S."/>
            <person name="Sahoo L."/>
            <person name="Das S.P."/>
            <person name="Bit A."/>
            <person name="Patnaik S."/>
            <person name="Meher P.K."/>
            <person name="Jayasankar P."/>
            <person name="Koringa P.G."/>
            <person name="Patel N.V."/>
            <person name="Hinsu A.T."/>
            <person name="Kumar R."/>
            <person name="Pandey M."/>
            <person name="Agarwal S."/>
            <person name="Srivastava S."/>
            <person name="Singh M."/>
            <person name="Iquebal M.A."/>
            <person name="Jaiswal S."/>
            <person name="Angadi U.B."/>
            <person name="Kumar N."/>
            <person name="Raza M."/>
            <person name="Shah T.M."/>
            <person name="Rai A."/>
            <person name="Jena J.K."/>
        </authorList>
    </citation>
    <scope>NUCLEOTIDE SEQUENCE [LARGE SCALE GENOMIC DNA]</scope>
    <source>
        <strain evidence="2">DASCIFA01</strain>
        <tissue evidence="2">Testis</tissue>
    </source>
</reference>
<proteinExistence type="evidence at protein level"/>
<sequence>MLCIALLIAVLACMARANEELISPYDMTMSHLDKNSAPGTSKGPPEVSPSSACCGLDELKHSLSQLIQEEQESRGWYGEMVKILTQLVQENKEVASVHAEMLKVLRATSDQGEQQLHHLQSMARLQSLLVENHQALLLQVSRIATMLQDSAKKQSQ</sequence>
<name>A0A498N6H3_LABRO</name>
<dbReference type="EMBL" id="QBIY01011857">
    <property type="protein sequence ID" value="RXN28660.1"/>
    <property type="molecule type" value="Genomic_DNA"/>
</dbReference>
<dbReference type="AlphaFoldDB" id="A0A498N6H3"/>
<dbReference type="Proteomes" id="UP000290572">
    <property type="component" value="Unassembled WGS sequence"/>
</dbReference>
<keyword evidence="1" id="KW-0732">Signal</keyword>
<feature type="chain" id="PRO_5019715026" evidence="1">
    <location>
        <begin position="18"/>
        <end position="156"/>
    </location>
</feature>
<keyword evidence="4" id="KW-1267">Proteomics identification</keyword>
<protein>
    <submittedName>
        <fullName evidence="2">Uncharacterized protein</fullName>
    </submittedName>
</protein>
<evidence type="ECO:0007829" key="4">
    <source>
        <dbReference type="PeptideAtlas" id="A0A498N6H3"/>
    </source>
</evidence>
<organism evidence="2 3">
    <name type="scientific">Labeo rohita</name>
    <name type="common">Indian major carp</name>
    <name type="synonym">Cyprinus rohita</name>
    <dbReference type="NCBI Taxonomy" id="84645"/>
    <lineage>
        <taxon>Eukaryota</taxon>
        <taxon>Metazoa</taxon>
        <taxon>Chordata</taxon>
        <taxon>Craniata</taxon>
        <taxon>Vertebrata</taxon>
        <taxon>Euteleostomi</taxon>
        <taxon>Actinopterygii</taxon>
        <taxon>Neopterygii</taxon>
        <taxon>Teleostei</taxon>
        <taxon>Ostariophysi</taxon>
        <taxon>Cypriniformes</taxon>
        <taxon>Cyprinidae</taxon>
        <taxon>Labeoninae</taxon>
        <taxon>Labeonini</taxon>
        <taxon>Labeo</taxon>
    </lineage>
</organism>
<evidence type="ECO:0000313" key="2">
    <source>
        <dbReference type="EMBL" id="RXN28660.1"/>
    </source>
</evidence>
<feature type="signal peptide" evidence="1">
    <location>
        <begin position="1"/>
        <end position="17"/>
    </location>
</feature>
<accession>A0A498N6H3</accession>
<comment type="caution">
    <text evidence="2">The sequence shown here is derived from an EMBL/GenBank/DDBJ whole genome shotgun (WGS) entry which is preliminary data.</text>
</comment>
<evidence type="ECO:0000313" key="3">
    <source>
        <dbReference type="Proteomes" id="UP000290572"/>
    </source>
</evidence>
<gene>
    <name evidence="2" type="ORF">ROHU_036320</name>
</gene>